<evidence type="ECO:0000313" key="2">
    <source>
        <dbReference type="Proteomes" id="UP000244197"/>
    </source>
</evidence>
<dbReference type="Proteomes" id="UP000244197">
    <property type="component" value="Unassembled WGS sequence"/>
</dbReference>
<organism evidence="1 2">
    <name type="scientific">Vibrio splendidus</name>
    <dbReference type="NCBI Taxonomy" id="29497"/>
    <lineage>
        <taxon>Bacteria</taxon>
        <taxon>Pseudomonadati</taxon>
        <taxon>Pseudomonadota</taxon>
        <taxon>Gammaproteobacteria</taxon>
        <taxon>Vibrionales</taxon>
        <taxon>Vibrionaceae</taxon>
        <taxon>Vibrio</taxon>
    </lineage>
</organism>
<dbReference type="AlphaFoldDB" id="A0A2T5EJG0"/>
<comment type="caution">
    <text evidence="1">The sequence shown here is derived from an EMBL/GenBank/DDBJ whole genome shotgun (WGS) entry which is preliminary data.</text>
</comment>
<gene>
    <name evidence="1" type="ORF">CWO07_24170</name>
</gene>
<name>A0A2T5EJG0_VIBSP</name>
<reference evidence="1 2" key="1">
    <citation type="submission" date="2017-11" db="EMBL/GenBank/DDBJ databases">
        <title>Population delineation of vibrios coincides with oyster pathogenicity.</title>
        <authorList>
            <person name="Bruto M."/>
            <person name="Labreuche Y."/>
            <person name="James A."/>
            <person name="Piel D."/>
            <person name="Chenivesse S."/>
            <person name="Petton B."/>
            <person name="Polz M.F."/>
            <person name="Le Roux F."/>
        </authorList>
    </citation>
    <scope>NUCLEOTIDE SEQUENCE [LARGE SCALE GENOMIC DNA]</scope>
    <source>
        <strain evidence="1 2">FF_144</strain>
    </source>
</reference>
<protein>
    <submittedName>
        <fullName evidence="1">Uncharacterized protein</fullName>
    </submittedName>
</protein>
<dbReference type="EMBL" id="PIFK01000086">
    <property type="protein sequence ID" value="PTP20210.1"/>
    <property type="molecule type" value="Genomic_DNA"/>
</dbReference>
<sequence length="116" mass="13335">MEEYPIKGTRLVVDGYGNLYDLSSRSIITSEYVSINNKTHRTTPLIVNTYLEYGRHDLIKQIDKPVYLITSPTGAQEYSVNLSEFSREHGLSVENLYKSAQKGYTTRDNWQVKVLN</sequence>
<evidence type="ECO:0000313" key="1">
    <source>
        <dbReference type="EMBL" id="PTP20210.1"/>
    </source>
</evidence>
<accession>A0A2T5EJG0</accession>
<dbReference type="RefSeq" id="WP_108188375.1">
    <property type="nucleotide sequence ID" value="NZ_PIFK01000086.1"/>
</dbReference>
<proteinExistence type="predicted"/>